<reference evidence="4 5" key="1">
    <citation type="submission" date="2014-01" db="EMBL/GenBank/DDBJ databases">
        <title>Full genme sequencing of cellulolytic bacterium Gynuella sunshinyii YC6258T gen. nov., sp. nov.</title>
        <authorList>
            <person name="Khan H."/>
            <person name="Chung E.J."/>
            <person name="Chung Y.R."/>
        </authorList>
    </citation>
    <scope>NUCLEOTIDE SEQUENCE [LARGE SCALE GENOMIC DNA]</scope>
    <source>
        <strain evidence="4 5">YC6258</strain>
    </source>
</reference>
<feature type="transmembrane region" description="Helical" evidence="1">
    <location>
        <begin position="65"/>
        <end position="86"/>
    </location>
</feature>
<feature type="transmembrane region" description="Helical" evidence="1">
    <location>
        <begin position="29"/>
        <end position="45"/>
    </location>
</feature>
<evidence type="ECO:0000313" key="4">
    <source>
        <dbReference type="EMBL" id="AJQ97017.1"/>
    </source>
</evidence>
<sequence>MPELYIAHVVLYASFALYLVSLPNFVREVAFYVYLTALIILAEFVGRTYTVPITDSLSVSGHNLFYSGLLMTIMIFHIVEPYLIVYKHMLRKFLLITLFSVVLIELRHGILFFNPGIQPAHHINPSLTALLSGFAFTLLKIVVLIYLLTIMRKLVRQPVLLAATDITVFITILLLDGELDSLANYDNMLFPTTTDISARLTLAISFSLPLLLFFILYWPKFILYIRGHTISRTLDTMTDDRLMTLAVKSERLQQISSAFFQHSSEGVVVTDRFYTIEEMNPAFCGVTGLKPGAHIHFWDIIQIDDNKSILKQLDAGQSICTEAYIVTFSHTLKDIMASISPIFEENRIVGYVATLLRIDELKNTQKRLTFLADHDITTCLANRRSLEQLLSKIKKYDCATLIILDLDHFKDVNDSYGHPLGDEVLKEVAMRLQQNDDFSRKWFRIGGDEFACLVMEDISIEQASEFTGHCLSLLHKPALTLSNLAKVHISASAGITQYPAISSSPSLLLQHADAALYQAKQTKRGSWLLYSKDISDSLRERLKTESALREAVNNNLLEVYLQPQCDVKTGNITGAEALLRWRTPECGMIPTDQYIRLAEETGLIEMIGEQVLTKTCEQGRQWLDQGLPPIKLSVNVSPYQLRFVNLVEVTKNILQQTRFPPHLLELEITESTLMEREKDIIPQLQTLRDMGISIAIDDFGTGYSSLAHLKNFPFNTLKIDRSFIEGIPSDPDSVDLTQTIISLGHRLNFNMIAEGVETEEQLAFLRQNHCETYQGYLKSPAVEMREFAVLLERENTRLNRS</sequence>
<dbReference type="RefSeq" id="WP_052830491.1">
    <property type="nucleotide sequence ID" value="NZ_CP007142.1"/>
</dbReference>
<keyword evidence="1" id="KW-0812">Transmembrane</keyword>
<accession>A0A0C5VQW9</accession>
<dbReference type="KEGG" id="gsn:YC6258_04985"/>
<feature type="transmembrane region" description="Helical" evidence="1">
    <location>
        <begin position="6"/>
        <end position="22"/>
    </location>
</feature>
<dbReference type="Gene3D" id="3.30.70.270">
    <property type="match status" value="1"/>
</dbReference>
<dbReference type="Pfam" id="PF00990">
    <property type="entry name" value="GGDEF"/>
    <property type="match status" value="1"/>
</dbReference>
<dbReference type="CDD" id="cd00130">
    <property type="entry name" value="PAS"/>
    <property type="match status" value="1"/>
</dbReference>
<dbReference type="HOGENOM" id="CLU_000445_70_50_6"/>
<dbReference type="SMART" id="SM00052">
    <property type="entry name" value="EAL"/>
    <property type="match status" value="1"/>
</dbReference>
<dbReference type="PANTHER" id="PTHR44757">
    <property type="entry name" value="DIGUANYLATE CYCLASE DGCP"/>
    <property type="match status" value="1"/>
</dbReference>
<dbReference type="EMBL" id="CP007142">
    <property type="protein sequence ID" value="AJQ97017.1"/>
    <property type="molecule type" value="Genomic_DNA"/>
</dbReference>
<dbReference type="InterPro" id="IPR000160">
    <property type="entry name" value="GGDEF_dom"/>
</dbReference>
<evidence type="ECO:0000259" key="3">
    <source>
        <dbReference type="PROSITE" id="PS50887"/>
    </source>
</evidence>
<dbReference type="Gene3D" id="3.20.20.450">
    <property type="entry name" value="EAL domain"/>
    <property type="match status" value="1"/>
</dbReference>
<protein>
    <submittedName>
        <fullName evidence="4">Putative signal transduction protein containing a membrane domain, an EAL and a GGDEF domain</fullName>
    </submittedName>
</protein>
<dbReference type="InterPro" id="IPR001633">
    <property type="entry name" value="EAL_dom"/>
</dbReference>
<dbReference type="InterPro" id="IPR035965">
    <property type="entry name" value="PAS-like_dom_sf"/>
</dbReference>
<dbReference type="SUPFAM" id="SSF141868">
    <property type="entry name" value="EAL domain-like"/>
    <property type="match status" value="1"/>
</dbReference>
<evidence type="ECO:0000259" key="2">
    <source>
        <dbReference type="PROSITE" id="PS50883"/>
    </source>
</evidence>
<feature type="transmembrane region" description="Helical" evidence="1">
    <location>
        <begin position="126"/>
        <end position="147"/>
    </location>
</feature>
<dbReference type="Pfam" id="PF13188">
    <property type="entry name" value="PAS_8"/>
    <property type="match status" value="1"/>
</dbReference>
<feature type="transmembrane region" description="Helical" evidence="1">
    <location>
        <begin position="93"/>
        <end position="114"/>
    </location>
</feature>
<feature type="domain" description="GGDEF" evidence="3">
    <location>
        <begin position="397"/>
        <end position="532"/>
    </location>
</feature>
<dbReference type="SUPFAM" id="SSF55785">
    <property type="entry name" value="PYP-like sensor domain (PAS domain)"/>
    <property type="match status" value="1"/>
</dbReference>
<keyword evidence="1" id="KW-0472">Membrane</keyword>
<proteinExistence type="predicted"/>
<feature type="domain" description="EAL" evidence="2">
    <location>
        <begin position="541"/>
        <end position="795"/>
    </location>
</feature>
<dbReference type="PROSITE" id="PS50887">
    <property type="entry name" value="GGDEF"/>
    <property type="match status" value="1"/>
</dbReference>
<dbReference type="InterPro" id="IPR000014">
    <property type="entry name" value="PAS"/>
</dbReference>
<keyword evidence="5" id="KW-1185">Reference proteome</keyword>
<dbReference type="STRING" id="1445510.YC6258_04985"/>
<dbReference type="Proteomes" id="UP000032266">
    <property type="component" value="Chromosome"/>
</dbReference>
<dbReference type="InterPro" id="IPR035919">
    <property type="entry name" value="EAL_sf"/>
</dbReference>
<keyword evidence="1" id="KW-1133">Transmembrane helix</keyword>
<dbReference type="AlphaFoldDB" id="A0A0C5VQW9"/>
<dbReference type="Gene3D" id="3.30.450.20">
    <property type="entry name" value="PAS domain"/>
    <property type="match status" value="1"/>
</dbReference>
<evidence type="ECO:0000256" key="1">
    <source>
        <dbReference type="SAM" id="Phobius"/>
    </source>
</evidence>
<evidence type="ECO:0000313" key="5">
    <source>
        <dbReference type="Proteomes" id="UP000032266"/>
    </source>
</evidence>
<dbReference type="SMART" id="SM00267">
    <property type="entry name" value="GGDEF"/>
    <property type="match status" value="1"/>
</dbReference>
<dbReference type="SUPFAM" id="SSF55073">
    <property type="entry name" value="Nucleotide cyclase"/>
    <property type="match status" value="1"/>
</dbReference>
<gene>
    <name evidence="4" type="ORF">YC6258_04985</name>
</gene>
<dbReference type="CDD" id="cd01949">
    <property type="entry name" value="GGDEF"/>
    <property type="match status" value="1"/>
</dbReference>
<feature type="transmembrane region" description="Helical" evidence="1">
    <location>
        <begin position="196"/>
        <end position="218"/>
    </location>
</feature>
<dbReference type="CDD" id="cd01948">
    <property type="entry name" value="EAL"/>
    <property type="match status" value="1"/>
</dbReference>
<name>A0A0C5VQW9_9GAMM</name>
<organism evidence="4 5">
    <name type="scientific">Gynuella sunshinyii YC6258</name>
    <dbReference type="NCBI Taxonomy" id="1445510"/>
    <lineage>
        <taxon>Bacteria</taxon>
        <taxon>Pseudomonadati</taxon>
        <taxon>Pseudomonadota</taxon>
        <taxon>Gammaproteobacteria</taxon>
        <taxon>Oceanospirillales</taxon>
        <taxon>Saccharospirillaceae</taxon>
        <taxon>Gynuella</taxon>
    </lineage>
</organism>
<dbReference type="InterPro" id="IPR029787">
    <property type="entry name" value="Nucleotide_cyclase"/>
</dbReference>
<dbReference type="NCBIfam" id="TIGR00254">
    <property type="entry name" value="GGDEF"/>
    <property type="match status" value="1"/>
</dbReference>
<dbReference type="PANTHER" id="PTHR44757:SF2">
    <property type="entry name" value="BIOFILM ARCHITECTURE MAINTENANCE PROTEIN MBAA"/>
    <property type="match status" value="1"/>
</dbReference>
<dbReference type="PROSITE" id="PS50883">
    <property type="entry name" value="EAL"/>
    <property type="match status" value="1"/>
</dbReference>
<dbReference type="Pfam" id="PF00563">
    <property type="entry name" value="EAL"/>
    <property type="match status" value="1"/>
</dbReference>
<dbReference type="InterPro" id="IPR052155">
    <property type="entry name" value="Biofilm_reg_signaling"/>
</dbReference>
<dbReference type="InterPro" id="IPR043128">
    <property type="entry name" value="Rev_trsase/Diguanyl_cyclase"/>
</dbReference>